<keyword evidence="2" id="KW-1185">Reference proteome</keyword>
<proteinExistence type="predicted"/>
<dbReference type="EMBL" id="VSRR010001442">
    <property type="protein sequence ID" value="MPC25284.1"/>
    <property type="molecule type" value="Genomic_DNA"/>
</dbReference>
<organism evidence="1 2">
    <name type="scientific">Portunus trituberculatus</name>
    <name type="common">Swimming crab</name>
    <name type="synonym">Neptunus trituberculatus</name>
    <dbReference type="NCBI Taxonomy" id="210409"/>
    <lineage>
        <taxon>Eukaryota</taxon>
        <taxon>Metazoa</taxon>
        <taxon>Ecdysozoa</taxon>
        <taxon>Arthropoda</taxon>
        <taxon>Crustacea</taxon>
        <taxon>Multicrustacea</taxon>
        <taxon>Malacostraca</taxon>
        <taxon>Eumalacostraca</taxon>
        <taxon>Eucarida</taxon>
        <taxon>Decapoda</taxon>
        <taxon>Pleocyemata</taxon>
        <taxon>Brachyura</taxon>
        <taxon>Eubrachyura</taxon>
        <taxon>Portunoidea</taxon>
        <taxon>Portunidae</taxon>
        <taxon>Portuninae</taxon>
        <taxon>Portunus</taxon>
    </lineage>
</organism>
<evidence type="ECO:0000313" key="2">
    <source>
        <dbReference type="Proteomes" id="UP000324222"/>
    </source>
</evidence>
<name>A0A5B7DWQ3_PORTR</name>
<protein>
    <submittedName>
        <fullName evidence="1">Uncharacterized protein</fullName>
    </submittedName>
</protein>
<accession>A0A5B7DWQ3</accession>
<reference evidence="1 2" key="1">
    <citation type="submission" date="2019-05" db="EMBL/GenBank/DDBJ databases">
        <title>Another draft genome of Portunus trituberculatus and its Hox gene families provides insights of decapod evolution.</title>
        <authorList>
            <person name="Jeong J.-H."/>
            <person name="Song I."/>
            <person name="Kim S."/>
            <person name="Choi T."/>
            <person name="Kim D."/>
            <person name="Ryu S."/>
            <person name="Kim W."/>
        </authorList>
    </citation>
    <scope>NUCLEOTIDE SEQUENCE [LARGE SCALE GENOMIC DNA]</scope>
    <source>
        <tissue evidence="1">Muscle</tissue>
    </source>
</reference>
<evidence type="ECO:0000313" key="1">
    <source>
        <dbReference type="EMBL" id="MPC25284.1"/>
    </source>
</evidence>
<dbReference type="Proteomes" id="UP000324222">
    <property type="component" value="Unassembled WGS sequence"/>
</dbReference>
<dbReference type="AlphaFoldDB" id="A0A5B7DWQ3"/>
<comment type="caution">
    <text evidence="1">The sequence shown here is derived from an EMBL/GenBank/DDBJ whole genome shotgun (WGS) entry which is preliminary data.</text>
</comment>
<gene>
    <name evidence="1" type="ORF">E2C01_018390</name>
</gene>
<sequence length="359" mass="39252">MAQNARFFSHVTSRAVVAVTAGQVGHPQLEEVVARLTSWQVAALERHMQVTLLASGRVTLRKGGLAVHHAARPSPTQALSRVQVTADDVWSVFSVDRGPAGSGPPVHVYAALNVGREGWCVLAADFHTLLHVLQEHDMQAPHLQAGQEEACGPDCEGRRDSLVARARAGLRHYVTGPGPLLREFQEKSRKTRILAHEWEAQPGPLTALASLCLAHYLSHGDPETGWVLVAGFDVRDRKHRAAGRTGAAERPVEVVCDEGDERGFLLGVSPLLRRCGEASRNTFLRHFTQINPLCWEEAEAAVIGEGGLRAAAFSQVCGLPLPYLRQHAPHTLYQTVFLRHALVPWRRDADLKTPHHAAS</sequence>